<dbReference type="InterPro" id="IPR055411">
    <property type="entry name" value="LRR_FXL15/At3g58940/PEG3-like"/>
</dbReference>
<dbReference type="InterPro" id="IPR032675">
    <property type="entry name" value="LRR_dom_sf"/>
</dbReference>
<dbReference type="PANTHER" id="PTHR34145:SF65">
    <property type="entry name" value="FBD DOMAIN-CONTAINING PROTEIN"/>
    <property type="match status" value="1"/>
</dbReference>
<reference evidence="2" key="1">
    <citation type="submission" date="2020-05" db="EMBL/GenBank/DDBJ databases">
        <title>WGS assembly of Panicum virgatum.</title>
        <authorList>
            <person name="Lovell J.T."/>
            <person name="Jenkins J."/>
            <person name="Shu S."/>
            <person name="Juenger T.E."/>
            <person name="Schmutz J."/>
        </authorList>
    </citation>
    <scope>NUCLEOTIDE SEQUENCE</scope>
    <source>
        <strain evidence="2">AP13</strain>
    </source>
</reference>
<dbReference type="InterPro" id="IPR053781">
    <property type="entry name" value="F-box_AtFBL13-like"/>
</dbReference>
<gene>
    <name evidence="2" type="ORF">PVAP13_5NG173300</name>
</gene>
<dbReference type="Pfam" id="PF00646">
    <property type="entry name" value="F-box"/>
    <property type="match status" value="1"/>
</dbReference>
<dbReference type="SUPFAM" id="SSF81383">
    <property type="entry name" value="F-box domain"/>
    <property type="match status" value="1"/>
</dbReference>
<dbReference type="AlphaFoldDB" id="A0A8T0RNA6"/>
<dbReference type="PANTHER" id="PTHR34145">
    <property type="entry name" value="OS02G0105600 PROTEIN"/>
    <property type="match status" value="1"/>
</dbReference>
<dbReference type="Gene3D" id="3.80.10.10">
    <property type="entry name" value="Ribonuclease Inhibitor"/>
    <property type="match status" value="1"/>
</dbReference>
<evidence type="ECO:0000259" key="1">
    <source>
        <dbReference type="PROSITE" id="PS50181"/>
    </source>
</evidence>
<dbReference type="SUPFAM" id="SSF52047">
    <property type="entry name" value="RNI-like"/>
    <property type="match status" value="1"/>
</dbReference>
<evidence type="ECO:0000313" key="3">
    <source>
        <dbReference type="Proteomes" id="UP000823388"/>
    </source>
</evidence>
<evidence type="ECO:0000313" key="2">
    <source>
        <dbReference type="EMBL" id="KAG2587791.1"/>
    </source>
</evidence>
<dbReference type="InterPro" id="IPR001810">
    <property type="entry name" value="F-box_dom"/>
</dbReference>
<dbReference type="Proteomes" id="UP000823388">
    <property type="component" value="Chromosome 5N"/>
</dbReference>
<dbReference type="CDD" id="cd22160">
    <property type="entry name" value="F-box_AtFBL13-like"/>
    <property type="match status" value="1"/>
</dbReference>
<accession>A0A8T0RNA6</accession>
<organism evidence="2 3">
    <name type="scientific">Panicum virgatum</name>
    <name type="common">Blackwell switchgrass</name>
    <dbReference type="NCBI Taxonomy" id="38727"/>
    <lineage>
        <taxon>Eukaryota</taxon>
        <taxon>Viridiplantae</taxon>
        <taxon>Streptophyta</taxon>
        <taxon>Embryophyta</taxon>
        <taxon>Tracheophyta</taxon>
        <taxon>Spermatophyta</taxon>
        <taxon>Magnoliopsida</taxon>
        <taxon>Liliopsida</taxon>
        <taxon>Poales</taxon>
        <taxon>Poaceae</taxon>
        <taxon>PACMAD clade</taxon>
        <taxon>Panicoideae</taxon>
        <taxon>Panicodae</taxon>
        <taxon>Paniceae</taxon>
        <taxon>Panicinae</taxon>
        <taxon>Panicum</taxon>
        <taxon>Panicum sect. Hiantes</taxon>
    </lineage>
</organism>
<keyword evidence="3" id="KW-1185">Reference proteome</keyword>
<dbReference type="InterPro" id="IPR053772">
    <property type="entry name" value="At1g61320/At1g61330-like"/>
</dbReference>
<protein>
    <recommendedName>
        <fullName evidence="1">F-box domain-containing protein</fullName>
    </recommendedName>
</protein>
<sequence length="584" mass="64736">MDSRGYPSRRMTHVDLRLSAKTFVFLFHSFTKFLHNQSTSHHLLTVESHLSTCSSGAMEDRLSSLPDDLLHSILRDLPLKHAVRTSALSRRWVPQWIRALADSPVLDFTDRDFARGQPPARAAATVGRCLRLHAEHGTPLDAFRVAPVSPPGPGYGAFGRDVIGWVAAALARGAREVEVDLTPPSREGADHGSAAFLDLPGDLFQARSSLERLALGRLSLRAVPLPAAGLAGLRSLSLSHTDVTDEAVRGVLAGCPALESLSLRCCALLTAVRVAGERLRALELLGCRAVRELRVAAPALESFALYGDVILSTADWCESVAVDFAAAPALRDVYLSHMVGFDTLDRNHDHYYPFVYHVPQARILTLCSVGLVVPLLSRDSDDDDRFDHLPYAHVNAGEDTYIDMPNLQELQLLLGSLEEEILSQDPRFPERVYYFFQNTSLPVLERLFIRLSSNPAHGSSSSATALADEDEDDDDKDIGFRYEIVLGQLTFIKVVHFRGTWRERRLVVFLLERAPILEQLVLVMAEGGGAPGDERLEDIQEWVSALQKASREARTSVCRPSEDDSPNHAHTRFFHEDYCCNHQE</sequence>
<dbReference type="InterPro" id="IPR036047">
    <property type="entry name" value="F-box-like_dom_sf"/>
</dbReference>
<feature type="domain" description="F-box" evidence="1">
    <location>
        <begin position="59"/>
        <end position="92"/>
    </location>
</feature>
<dbReference type="Pfam" id="PF24758">
    <property type="entry name" value="LRR_At5g56370"/>
    <property type="match status" value="1"/>
</dbReference>
<name>A0A8T0RNA6_PANVG</name>
<comment type="caution">
    <text evidence="2">The sequence shown here is derived from an EMBL/GenBank/DDBJ whole genome shotgun (WGS) entry which is preliminary data.</text>
</comment>
<dbReference type="PROSITE" id="PS50181">
    <property type="entry name" value="FBOX"/>
    <property type="match status" value="1"/>
</dbReference>
<proteinExistence type="predicted"/>
<dbReference type="EMBL" id="CM029046">
    <property type="protein sequence ID" value="KAG2587791.1"/>
    <property type="molecule type" value="Genomic_DNA"/>
</dbReference>